<keyword evidence="5" id="KW-1185">Reference proteome</keyword>
<dbReference type="AlphaFoldDB" id="A0A6L5X8A5"/>
<dbReference type="Proteomes" id="UP000481852">
    <property type="component" value="Unassembled WGS sequence"/>
</dbReference>
<dbReference type="Pfam" id="PF01471">
    <property type="entry name" value="PG_binding_1"/>
    <property type="match status" value="1"/>
</dbReference>
<keyword evidence="2" id="KW-0732">Signal</keyword>
<dbReference type="InterPro" id="IPR036366">
    <property type="entry name" value="PGBDSf"/>
</dbReference>
<feature type="compositionally biased region" description="Low complexity" evidence="1">
    <location>
        <begin position="65"/>
        <end position="88"/>
    </location>
</feature>
<accession>A0A6L5X8A5</accession>
<organism evidence="4 5">
    <name type="scientific">Porcincola intestinalis</name>
    <dbReference type="NCBI Taxonomy" id="2606632"/>
    <lineage>
        <taxon>Bacteria</taxon>
        <taxon>Bacillati</taxon>
        <taxon>Bacillota</taxon>
        <taxon>Clostridia</taxon>
        <taxon>Lachnospirales</taxon>
        <taxon>Lachnospiraceae</taxon>
        <taxon>Porcincola</taxon>
    </lineage>
</organism>
<feature type="signal peptide" evidence="2">
    <location>
        <begin position="1"/>
        <end position="26"/>
    </location>
</feature>
<protein>
    <submittedName>
        <fullName evidence="4">Peptidoglycan-binding protein</fullName>
    </submittedName>
</protein>
<dbReference type="InterPro" id="IPR002477">
    <property type="entry name" value="Peptidoglycan-bd-like"/>
</dbReference>
<gene>
    <name evidence="4" type="ORF">FYJ35_08370</name>
</gene>
<evidence type="ECO:0000313" key="5">
    <source>
        <dbReference type="Proteomes" id="UP000481852"/>
    </source>
</evidence>
<dbReference type="InterPro" id="IPR036365">
    <property type="entry name" value="PGBD-like_sf"/>
</dbReference>
<dbReference type="RefSeq" id="WP_154525516.1">
    <property type="nucleotide sequence ID" value="NZ_VULZ01000008.1"/>
</dbReference>
<proteinExistence type="predicted"/>
<comment type="caution">
    <text evidence="4">The sequence shown here is derived from an EMBL/GenBank/DDBJ whole genome shotgun (WGS) entry which is preliminary data.</text>
</comment>
<dbReference type="SUPFAM" id="SSF47090">
    <property type="entry name" value="PGBD-like"/>
    <property type="match status" value="1"/>
</dbReference>
<dbReference type="Gene3D" id="1.10.101.10">
    <property type="entry name" value="PGBD-like superfamily/PGBD"/>
    <property type="match status" value="1"/>
</dbReference>
<feature type="domain" description="Peptidoglycan binding-like" evidence="3">
    <location>
        <begin position="289"/>
        <end position="344"/>
    </location>
</feature>
<evidence type="ECO:0000256" key="2">
    <source>
        <dbReference type="SAM" id="SignalP"/>
    </source>
</evidence>
<reference evidence="4 5" key="1">
    <citation type="submission" date="2019-08" db="EMBL/GenBank/DDBJ databases">
        <title>In-depth cultivation of the pig gut microbiome towards novel bacterial diversity and tailored functional studies.</title>
        <authorList>
            <person name="Wylensek D."/>
            <person name="Hitch T.C.A."/>
            <person name="Clavel T."/>
        </authorList>
    </citation>
    <scope>NUCLEOTIDE SEQUENCE [LARGE SCALE GENOMIC DNA]</scope>
    <source>
        <strain evidence="4 5">Oil+RF-744-WCA-WT-11</strain>
    </source>
</reference>
<feature type="region of interest" description="Disordered" evidence="1">
    <location>
        <begin position="60"/>
        <end position="139"/>
    </location>
</feature>
<feature type="compositionally biased region" description="Low complexity" evidence="1">
    <location>
        <begin position="122"/>
        <end position="134"/>
    </location>
</feature>
<feature type="chain" id="PRO_5026793663" evidence="2">
    <location>
        <begin position="27"/>
        <end position="353"/>
    </location>
</feature>
<name>A0A6L5X8A5_9FIRM</name>
<evidence type="ECO:0000256" key="1">
    <source>
        <dbReference type="SAM" id="MobiDB-lite"/>
    </source>
</evidence>
<evidence type="ECO:0000313" key="4">
    <source>
        <dbReference type="EMBL" id="MSS15054.1"/>
    </source>
</evidence>
<evidence type="ECO:0000259" key="3">
    <source>
        <dbReference type="Pfam" id="PF01471"/>
    </source>
</evidence>
<feature type="compositionally biased region" description="Low complexity" evidence="1">
    <location>
        <begin position="95"/>
        <end position="112"/>
    </location>
</feature>
<dbReference type="EMBL" id="VULZ01000008">
    <property type="protein sequence ID" value="MSS15054.1"/>
    <property type="molecule type" value="Genomic_DNA"/>
</dbReference>
<sequence length="353" mass="37338">MRGKRWTLLFAACAAGTALLAYPASAVTVKWEDLTNAQQKAAYQSLESENESLRAQLKELQAQTAAGSSADNNGGASADGETSAGSAADSDDAAPADASDGNAESGADAQGIAGSGSGGDADSGSTAAGSGESAQTQRKDTATFLKDIGASFEKRQTEAGTCSADQIAQMSASDLWAYRFRCAEAERDFYEAYKGAQLESLNLQYLCDEYCAGLGKQYKAETAWKDTQDADKTSQLYSAGYYNRAYALVELHDYYSLELPDGYQDLKEAVDKMNAAAGAETRNASADSAAVKKVQELLNALGFLCGTPDGICGRQTVSCIERFQTMYGFEPADGLIDDELLGQMQEMLNRQGA</sequence>